<gene>
    <name evidence="4" type="ORF">DK427_02635</name>
</gene>
<feature type="transmembrane region" description="Helical" evidence="2">
    <location>
        <begin position="428"/>
        <end position="453"/>
    </location>
</feature>
<dbReference type="PANTHER" id="PTHR23028:SF131">
    <property type="entry name" value="BLR2367 PROTEIN"/>
    <property type="match status" value="1"/>
</dbReference>
<dbReference type="GO" id="GO:0016747">
    <property type="term" value="F:acyltransferase activity, transferring groups other than amino-acyl groups"/>
    <property type="evidence" value="ECO:0007669"/>
    <property type="project" value="InterPro"/>
</dbReference>
<feature type="transmembrane region" description="Helical" evidence="2">
    <location>
        <begin position="98"/>
        <end position="114"/>
    </location>
</feature>
<dbReference type="Proteomes" id="UP000246058">
    <property type="component" value="Chromosome"/>
</dbReference>
<name>A0A2U8VM75_9HYPH</name>
<dbReference type="Pfam" id="PF01757">
    <property type="entry name" value="Acyl_transf_3"/>
    <property type="match status" value="1"/>
</dbReference>
<dbReference type="KEGG" id="meti:DK427_02635"/>
<dbReference type="GO" id="GO:0016020">
    <property type="term" value="C:membrane"/>
    <property type="evidence" value="ECO:0007669"/>
    <property type="project" value="TreeGrafter"/>
</dbReference>
<feature type="transmembrane region" description="Helical" evidence="2">
    <location>
        <begin position="323"/>
        <end position="342"/>
    </location>
</feature>
<feature type="transmembrane region" description="Helical" evidence="2">
    <location>
        <begin position="271"/>
        <end position="291"/>
    </location>
</feature>
<feature type="region of interest" description="Disordered" evidence="1">
    <location>
        <begin position="480"/>
        <end position="510"/>
    </location>
</feature>
<evidence type="ECO:0000259" key="3">
    <source>
        <dbReference type="Pfam" id="PF01757"/>
    </source>
</evidence>
<keyword evidence="5" id="KW-1185">Reference proteome</keyword>
<dbReference type="RefSeq" id="WP_109949908.1">
    <property type="nucleotide sequence ID" value="NZ_CP029551.1"/>
</dbReference>
<dbReference type="EMBL" id="CP029551">
    <property type="protein sequence ID" value="AWN34775.1"/>
    <property type="molecule type" value="Genomic_DNA"/>
</dbReference>
<keyword evidence="2" id="KW-0812">Transmembrane</keyword>
<dbReference type="InterPro" id="IPR050879">
    <property type="entry name" value="Acyltransferase_3"/>
</dbReference>
<organism evidence="4 5">
    <name type="scientific">Methylobacterium radiodurans</name>
    <dbReference type="NCBI Taxonomy" id="2202828"/>
    <lineage>
        <taxon>Bacteria</taxon>
        <taxon>Pseudomonadati</taxon>
        <taxon>Pseudomonadota</taxon>
        <taxon>Alphaproteobacteria</taxon>
        <taxon>Hyphomicrobiales</taxon>
        <taxon>Methylobacteriaceae</taxon>
        <taxon>Methylobacterium</taxon>
    </lineage>
</organism>
<dbReference type="AlphaFoldDB" id="A0A2U8VM75"/>
<keyword evidence="2" id="KW-0472">Membrane</keyword>
<evidence type="ECO:0000256" key="1">
    <source>
        <dbReference type="SAM" id="MobiDB-lite"/>
    </source>
</evidence>
<feature type="transmembrane region" description="Helical" evidence="2">
    <location>
        <begin position="241"/>
        <end position="264"/>
    </location>
</feature>
<dbReference type="GO" id="GO:0000271">
    <property type="term" value="P:polysaccharide biosynthetic process"/>
    <property type="evidence" value="ECO:0007669"/>
    <property type="project" value="TreeGrafter"/>
</dbReference>
<proteinExistence type="predicted"/>
<feature type="transmembrane region" description="Helical" evidence="2">
    <location>
        <begin position="126"/>
        <end position="146"/>
    </location>
</feature>
<feature type="transmembrane region" description="Helical" evidence="2">
    <location>
        <begin position="297"/>
        <end position="314"/>
    </location>
</feature>
<dbReference type="OrthoDB" id="9796461at2"/>
<dbReference type="InterPro" id="IPR002656">
    <property type="entry name" value="Acyl_transf_3_dom"/>
</dbReference>
<evidence type="ECO:0000313" key="5">
    <source>
        <dbReference type="Proteomes" id="UP000246058"/>
    </source>
</evidence>
<evidence type="ECO:0000313" key="4">
    <source>
        <dbReference type="EMBL" id="AWN34775.1"/>
    </source>
</evidence>
<feature type="transmembrane region" description="Helical" evidence="2">
    <location>
        <begin position="167"/>
        <end position="191"/>
    </location>
</feature>
<reference evidence="4 5" key="1">
    <citation type="submission" date="2018-05" db="EMBL/GenBank/DDBJ databases">
        <title>Complete Genome Sequence of Methylobacterium sp. 17Sr1-43.</title>
        <authorList>
            <person name="Srinivasan S."/>
        </authorList>
    </citation>
    <scope>NUCLEOTIDE SEQUENCE [LARGE SCALE GENOMIC DNA]</scope>
    <source>
        <strain evidence="4 5">17Sr1-43</strain>
    </source>
</reference>
<accession>A0A2U8VM75</accession>
<keyword evidence="2" id="KW-1133">Transmembrane helix</keyword>
<feature type="domain" description="Acyltransferase 3" evidence="3">
    <location>
        <begin position="95"/>
        <end position="446"/>
    </location>
</feature>
<dbReference type="PANTHER" id="PTHR23028">
    <property type="entry name" value="ACETYLTRANSFERASE"/>
    <property type="match status" value="1"/>
</dbReference>
<sequence>MLRISSSETITNPREFAGYTVNSRRVESQTRSGAVVNRKSTGLRLGAGRRFTPRYGLGPAPEGGRERAALTAGRECATMGQDGGQGADGTSRFETLDALRGVCALMVAFFHMPFAHPLRAVPHFDNVQFCVDVFFVLSGFVLLHAYGERLAGSRQDLRRRGLWRQGLRFALVRFGRLWPLHAATLGLLVAIEAARLLYLAGHPGMPVVTPPFGEAHRPIEVLTHLLFLQDFLTFGEFSWNVPAWSIAVEFYASLVLAGTVMLVGPRAHRTFAVLALLSALALHAASPGTLFAIQDWGILRCLSDLFVGCLAYGLRDALRLPEAWAGWVEAAALALLLAVAALVPPGGWAYGAPLVFGAVIALFSHGRGPVSAAAQGAVPQALGRWSFSIYLLHFPVLQLFRTGLHYAVPGAGAPTPGAEGGGIDLGAPLLNLSAALALVGVSVLLAGPSYWLIERPALAWFRALDRWAFARTPAAPGLGMPASQPMSQPVSQIEKPPHRPACGDWSPIGQ</sequence>
<evidence type="ECO:0000256" key="2">
    <source>
        <dbReference type="SAM" id="Phobius"/>
    </source>
</evidence>
<protein>
    <recommendedName>
        <fullName evidence="3">Acyltransferase 3 domain-containing protein</fullName>
    </recommendedName>
</protein>